<reference evidence="2" key="1">
    <citation type="submission" date="2019-11" db="EMBL/GenBank/DDBJ databases">
        <title>Leishmania tarentolae CDS.</title>
        <authorList>
            <person name="Goto Y."/>
            <person name="Yamagishi J."/>
        </authorList>
    </citation>
    <scope>NUCLEOTIDE SEQUENCE [LARGE SCALE GENOMIC DNA]</scope>
    <source>
        <strain evidence="2">Parrot Tar II</strain>
    </source>
</reference>
<evidence type="ECO:0000313" key="2">
    <source>
        <dbReference type="EMBL" id="GET91064.1"/>
    </source>
</evidence>
<feature type="region of interest" description="Disordered" evidence="1">
    <location>
        <begin position="1"/>
        <end position="93"/>
    </location>
</feature>
<evidence type="ECO:0000313" key="3">
    <source>
        <dbReference type="Proteomes" id="UP000419144"/>
    </source>
</evidence>
<feature type="compositionally biased region" description="Low complexity" evidence="1">
    <location>
        <begin position="533"/>
        <end position="542"/>
    </location>
</feature>
<feature type="region of interest" description="Disordered" evidence="1">
    <location>
        <begin position="778"/>
        <end position="806"/>
    </location>
</feature>
<feature type="region of interest" description="Disordered" evidence="1">
    <location>
        <begin position="820"/>
        <end position="852"/>
    </location>
</feature>
<dbReference type="Proteomes" id="UP000419144">
    <property type="component" value="Unassembled WGS sequence"/>
</dbReference>
<feature type="compositionally biased region" description="Polar residues" evidence="1">
    <location>
        <begin position="150"/>
        <end position="160"/>
    </location>
</feature>
<feature type="compositionally biased region" description="Low complexity" evidence="1">
    <location>
        <begin position="62"/>
        <end position="81"/>
    </location>
</feature>
<protein>
    <submittedName>
        <fullName evidence="2">Uncharacterized protein</fullName>
    </submittedName>
</protein>
<dbReference type="EMBL" id="BLBS01000045">
    <property type="protein sequence ID" value="GET91064.1"/>
    <property type="molecule type" value="Genomic_DNA"/>
</dbReference>
<keyword evidence="3" id="KW-1185">Reference proteome</keyword>
<feature type="region of interest" description="Disordered" evidence="1">
    <location>
        <begin position="524"/>
        <end position="624"/>
    </location>
</feature>
<dbReference type="AlphaFoldDB" id="A0A640KPU8"/>
<sequence length="1182" mass="127346">MLSETESLAFADEGNSPPLPRQSAKGSANMPKRPRINTMPRLHSPNPQTAKAACAKPPLHHPAPGSAAGGATAHPSHSSSPRKQVKTDLTSDSDTESILFAVEDGSGAGLPLRSFTSSMGLPAARLSLTSATSTGPTKRLSHVGSMASIHFNSEPGSRGTSPGPRTRPNPRASTPVEKVEALTLPLSSVRCCVPTDTSISFIEHDSESVEFGFSPLVQPEMEKGALQVKNSVPPLPLSPLTGVAAPPGTAGRHSAVNEDSIAFQTEDGSDLTRSMITSVFVQERNLGLMSSGSIPARRNGHSASVMESCLGDSIDNDSIAFVLEDDTNAEKPQLGATVAYPAKRDTGTPKVSYSPRSHSVHSRPSSRPLSPSIRFEIENTGNESGIERADTLVRGGGTEPPIIHNVPVGEHSSTPKSSSFPGTVPYSSDAVVGGTADISTVNTSGEVSTATTPLSKAVTQTKKSIVAHRLQKPQNHHSRLPQPRERAPTTVIGDAEVSPSRSATHPPLYQRAEVSTPLDAQAATLPSVSPTGSSKSRSASLSDRNVRRKRSALVPLSPSSTHEQQQERLKRRSKESAAFRTTFESPNHRRTTEEGSIRSTDSPPEALITGTRSHNSTTVASVAASSTQPIQMSLLAPASQGAPHRSTQGHWESQEVDHQYYQHHQELNRNWNSLMAHDHACVREGASKFVNGALKEAEQWRQFNERQRAELLELRKRIAIARRQDRTLLESSLPHDRETLMTAPSSHTLVPKPTAMGDGYSSIKLQSHWALHRPGVRVNDTKSGREHGKPAREVRATPQHTGSARRLQESVKCAYASAAAAKSSRHPAHGAGPAMPPPTPYPHPTSDTRGVSPDRIAQSAASASVADLLGILWPPRASAANASQRCSQAADTFVLGRRPADVDLYFLNGSRLTPEQVASFFDLVRVHTEAESRTASDTLPRGSAPRQAETLSLTNLRQEAALSSLTASVKRGDDAVYADPGEVHTFGHSIPRSLSLAGERCTGPFSAKLVALLPKKAIRRSRVMREVFDTMDLKRQRTIALDHLPSLARLFEVEIAHVEQTRESFLQGNTVPLKSLLESSVASRHLHATSWRGARDNVVLDYDGLTQDEQANLTHLTHRLLLLSFAVNVVIPIASASRIPLLDFPTLSLIVYAAVDDADDLMDSTKREWRRVVQQYFVALDA</sequence>
<feature type="region of interest" description="Disordered" evidence="1">
    <location>
        <begin position="149"/>
        <end position="175"/>
    </location>
</feature>
<comment type="caution">
    <text evidence="2">The sequence shown here is derived from an EMBL/GenBank/DDBJ whole genome shotgun (WGS) entry which is preliminary data.</text>
</comment>
<dbReference type="OrthoDB" id="273547at2759"/>
<feature type="compositionally biased region" description="Basic and acidic residues" evidence="1">
    <location>
        <begin position="779"/>
        <end position="795"/>
    </location>
</feature>
<gene>
    <name evidence="2" type="ORF">LtaPh_3106900</name>
</gene>
<feature type="compositionally biased region" description="Pro residues" evidence="1">
    <location>
        <begin position="834"/>
        <end position="843"/>
    </location>
</feature>
<feature type="compositionally biased region" description="Basic and acidic residues" evidence="1">
    <location>
        <begin position="586"/>
        <end position="596"/>
    </location>
</feature>
<feature type="compositionally biased region" description="Basic residues" evidence="1">
    <location>
        <begin position="465"/>
        <end position="479"/>
    </location>
</feature>
<dbReference type="VEuPathDB" id="TriTrypDB:LtaPh_3106900"/>
<feature type="region of interest" description="Disordered" evidence="1">
    <location>
        <begin position="448"/>
        <end position="487"/>
    </location>
</feature>
<evidence type="ECO:0000256" key="1">
    <source>
        <dbReference type="SAM" id="MobiDB-lite"/>
    </source>
</evidence>
<organism evidence="2 3">
    <name type="scientific">Leishmania tarentolae</name>
    <name type="common">Sauroleishmania tarentolae</name>
    <dbReference type="NCBI Taxonomy" id="5689"/>
    <lineage>
        <taxon>Eukaryota</taxon>
        <taxon>Discoba</taxon>
        <taxon>Euglenozoa</taxon>
        <taxon>Kinetoplastea</taxon>
        <taxon>Metakinetoplastina</taxon>
        <taxon>Trypanosomatida</taxon>
        <taxon>Trypanosomatidae</taxon>
        <taxon>Leishmaniinae</taxon>
        <taxon>Leishmania</taxon>
        <taxon>lizard Leishmania</taxon>
    </lineage>
</organism>
<proteinExistence type="predicted"/>
<accession>A0A640KPU8</accession>
<feature type="region of interest" description="Disordered" evidence="1">
    <location>
        <begin position="342"/>
        <end position="372"/>
    </location>
</feature>
<name>A0A640KPU8_LEITA</name>
<feature type="compositionally biased region" description="Low complexity" evidence="1">
    <location>
        <begin position="352"/>
        <end position="372"/>
    </location>
</feature>
<feature type="compositionally biased region" description="Polar residues" evidence="1">
    <location>
        <begin position="448"/>
        <end position="463"/>
    </location>
</feature>